<dbReference type="InterPro" id="IPR032675">
    <property type="entry name" value="LRR_dom_sf"/>
</dbReference>
<dbReference type="Gene3D" id="3.80.10.10">
    <property type="entry name" value="Ribonuclease Inhibitor"/>
    <property type="match status" value="1"/>
</dbReference>
<keyword evidence="1" id="KW-0433">Leucine-rich repeat</keyword>
<evidence type="ECO:0000313" key="3">
    <source>
        <dbReference type="EMBL" id="CAI9936295.1"/>
    </source>
</evidence>
<reference evidence="3" key="1">
    <citation type="submission" date="2023-06" db="EMBL/GenBank/DDBJ databases">
        <authorList>
            <person name="Kurt Z."/>
        </authorList>
    </citation>
    <scope>NUCLEOTIDE SEQUENCE</scope>
</reference>
<sequence>MQDNIIYDQGMMEKYQNRVNCNSLKIRMDQKLKNLEFLQKFDLSKLCLDSCTSIIPKLNSKTIKELALCYCTIQCIDEFELENLEVLILKKDKYEDGQVQNIIKYRKLKQLELLQYHDTDINIISQIVSLITLKLEFCGLIDIDKLKSLTLLKELSLSGNFELDISPLPAFVQLVALDLSSCSLRDINKLQSLTNLKQFSLNGNYGVDIVPLQYLKQLTYLDLGFCCLKSVDILRALQNLEELQLNNDSIVHIQPLYDLKFLSKANATNNTIVDAYILESHTNFNEFSLGEQQEPTKYDMASANQLRDINSPIFMLRKLFTMRNQFKSQYDSATQNTNKYEQELVNKHIQSVGQFATIFQRLNQIEVIQ</sequence>
<dbReference type="PANTHER" id="PTHR46652:SF3">
    <property type="entry name" value="LEUCINE-RICH REPEAT-CONTAINING PROTEIN 9"/>
    <property type="match status" value="1"/>
</dbReference>
<protein>
    <submittedName>
        <fullName evidence="3">Rab Family Protein</fullName>
    </submittedName>
</protein>
<proteinExistence type="predicted"/>
<dbReference type="EMBL" id="CAXDID020000267">
    <property type="protein sequence ID" value="CAL6067255.1"/>
    <property type="molecule type" value="Genomic_DNA"/>
</dbReference>
<dbReference type="InterPro" id="IPR050836">
    <property type="entry name" value="SDS22/Internalin_LRR"/>
</dbReference>
<dbReference type="Proteomes" id="UP001642409">
    <property type="component" value="Unassembled WGS sequence"/>
</dbReference>
<evidence type="ECO:0000256" key="2">
    <source>
        <dbReference type="ARBA" id="ARBA00022737"/>
    </source>
</evidence>
<evidence type="ECO:0000313" key="5">
    <source>
        <dbReference type="Proteomes" id="UP001642409"/>
    </source>
</evidence>
<evidence type="ECO:0000313" key="4">
    <source>
        <dbReference type="EMBL" id="CAL6067255.1"/>
    </source>
</evidence>
<comment type="caution">
    <text evidence="3">The sequence shown here is derived from an EMBL/GenBank/DDBJ whole genome shotgun (WGS) entry which is preliminary data.</text>
</comment>
<dbReference type="AlphaFoldDB" id="A0AA86TZU2"/>
<keyword evidence="2" id="KW-0677">Repeat</keyword>
<organism evidence="3">
    <name type="scientific">Hexamita inflata</name>
    <dbReference type="NCBI Taxonomy" id="28002"/>
    <lineage>
        <taxon>Eukaryota</taxon>
        <taxon>Metamonada</taxon>
        <taxon>Diplomonadida</taxon>
        <taxon>Hexamitidae</taxon>
        <taxon>Hexamitinae</taxon>
        <taxon>Hexamita</taxon>
    </lineage>
</organism>
<reference evidence="4 5" key="2">
    <citation type="submission" date="2024-07" db="EMBL/GenBank/DDBJ databases">
        <authorList>
            <person name="Akdeniz Z."/>
        </authorList>
    </citation>
    <scope>NUCLEOTIDE SEQUENCE [LARGE SCALE GENOMIC DNA]</scope>
</reference>
<name>A0AA86TZU2_9EUKA</name>
<dbReference type="SUPFAM" id="SSF52058">
    <property type="entry name" value="L domain-like"/>
    <property type="match status" value="1"/>
</dbReference>
<evidence type="ECO:0000256" key="1">
    <source>
        <dbReference type="ARBA" id="ARBA00022614"/>
    </source>
</evidence>
<keyword evidence="5" id="KW-1185">Reference proteome</keyword>
<gene>
    <name evidence="3" type="ORF">HINF_LOCUS23940</name>
    <name evidence="4" type="ORF">HINF_LOCUS52934</name>
</gene>
<dbReference type="PANTHER" id="PTHR46652">
    <property type="entry name" value="LEUCINE-RICH REPEAT AND IQ DOMAIN-CONTAINING PROTEIN 1-RELATED"/>
    <property type="match status" value="1"/>
</dbReference>
<dbReference type="InterPro" id="IPR001611">
    <property type="entry name" value="Leu-rich_rpt"/>
</dbReference>
<dbReference type="PROSITE" id="PS51450">
    <property type="entry name" value="LRR"/>
    <property type="match status" value="1"/>
</dbReference>
<accession>A0AA86TZU2</accession>
<dbReference type="EMBL" id="CATOUU010000635">
    <property type="protein sequence ID" value="CAI9936295.1"/>
    <property type="molecule type" value="Genomic_DNA"/>
</dbReference>